<accession>A0A131ZYX9</accession>
<gene>
    <name evidence="1" type="ORF">QR98_0022980</name>
</gene>
<organism evidence="1 2">
    <name type="scientific">Sarcoptes scabiei</name>
    <name type="common">Itch mite</name>
    <name type="synonym">Acarus scabiei</name>
    <dbReference type="NCBI Taxonomy" id="52283"/>
    <lineage>
        <taxon>Eukaryota</taxon>
        <taxon>Metazoa</taxon>
        <taxon>Ecdysozoa</taxon>
        <taxon>Arthropoda</taxon>
        <taxon>Chelicerata</taxon>
        <taxon>Arachnida</taxon>
        <taxon>Acari</taxon>
        <taxon>Acariformes</taxon>
        <taxon>Sarcoptiformes</taxon>
        <taxon>Astigmata</taxon>
        <taxon>Psoroptidia</taxon>
        <taxon>Sarcoptoidea</taxon>
        <taxon>Sarcoptidae</taxon>
        <taxon>Sarcoptinae</taxon>
        <taxon>Sarcoptes</taxon>
    </lineage>
</organism>
<name>A0A131ZYX9_SARSC</name>
<dbReference type="OrthoDB" id="10557329at2759"/>
<sequence length="92" mass="10674">MKFFISGQPLIATCFFAYLFAIIGSIAIGLENHRCLILLSVIFGSIFIITLIQFVFNFYTIAYLLCFISYEKHRQRSNEYCLAKMLNEIDDL</sequence>
<dbReference type="VEuPathDB" id="VectorBase:SSCA007570"/>
<dbReference type="EMBL" id="JXLN01006490">
    <property type="protein sequence ID" value="KPM03861.1"/>
    <property type="molecule type" value="Genomic_DNA"/>
</dbReference>
<proteinExistence type="predicted"/>
<evidence type="ECO:0000313" key="2">
    <source>
        <dbReference type="Proteomes" id="UP000616769"/>
    </source>
</evidence>
<evidence type="ECO:0000313" key="1">
    <source>
        <dbReference type="EMBL" id="KPM03861.1"/>
    </source>
</evidence>
<dbReference type="Proteomes" id="UP000616769">
    <property type="component" value="Unassembled WGS sequence"/>
</dbReference>
<protein>
    <submittedName>
        <fullName evidence="1">Uncharacterized protein</fullName>
    </submittedName>
</protein>
<reference evidence="1 2" key="1">
    <citation type="journal article" date="2015" name="Parasit. Vectors">
        <title>Draft genome of the scabies mite.</title>
        <authorList>
            <person name="Rider S.D.Jr."/>
            <person name="Morgan M.S."/>
            <person name="Arlian L.G."/>
        </authorList>
    </citation>
    <scope>NUCLEOTIDE SEQUENCE [LARGE SCALE GENOMIC DNA]</scope>
    <source>
        <strain evidence="1">Arlian Lab</strain>
    </source>
</reference>
<comment type="caution">
    <text evidence="1">The sequence shown here is derived from an EMBL/GenBank/DDBJ whole genome shotgun (WGS) entry which is preliminary data.</text>
</comment>
<dbReference type="AlphaFoldDB" id="A0A131ZYX9"/>